<evidence type="ECO:0000256" key="10">
    <source>
        <dbReference type="ARBA" id="ARBA00023319"/>
    </source>
</evidence>
<dbReference type="GO" id="GO:0006955">
    <property type="term" value="P:immune response"/>
    <property type="evidence" value="ECO:0007669"/>
    <property type="project" value="TreeGrafter"/>
</dbReference>
<evidence type="ECO:0000313" key="14">
    <source>
        <dbReference type="EMBL" id="RXN31337.1"/>
    </source>
</evidence>
<protein>
    <submittedName>
        <fullName evidence="14">CD276 antigen-like protein</fullName>
    </submittedName>
</protein>
<gene>
    <name evidence="14" type="ORF">ROHU_004780</name>
    <name evidence="13" type="ORF">ROHU_028953</name>
</gene>
<evidence type="ECO:0000256" key="6">
    <source>
        <dbReference type="ARBA" id="ARBA00023136"/>
    </source>
</evidence>
<name>A0A498NI51_LABRO</name>
<evidence type="ECO:0000256" key="5">
    <source>
        <dbReference type="ARBA" id="ARBA00022989"/>
    </source>
</evidence>
<dbReference type="Proteomes" id="UP000290572">
    <property type="component" value="Unassembled WGS sequence"/>
</dbReference>
<dbReference type="AlphaFoldDB" id="A0A498NI51"/>
<accession>A0A498NI51</accession>
<keyword evidence="10" id="KW-0393">Immunoglobulin domain</keyword>
<dbReference type="Gene3D" id="2.60.40.10">
    <property type="entry name" value="Immunoglobulins"/>
    <property type="match status" value="1"/>
</dbReference>
<dbReference type="GO" id="GO:0031295">
    <property type="term" value="P:T cell costimulation"/>
    <property type="evidence" value="ECO:0007669"/>
    <property type="project" value="TreeGrafter"/>
</dbReference>
<evidence type="ECO:0000259" key="12">
    <source>
        <dbReference type="PROSITE" id="PS50835"/>
    </source>
</evidence>
<keyword evidence="2" id="KW-1003">Cell membrane</keyword>
<evidence type="ECO:0000256" key="4">
    <source>
        <dbReference type="ARBA" id="ARBA00022729"/>
    </source>
</evidence>
<dbReference type="PANTHER" id="PTHR25466">
    <property type="entry name" value="T-LYMPHOCYTE ACTIVATION ANTIGEN"/>
    <property type="match status" value="1"/>
</dbReference>
<keyword evidence="9" id="KW-0325">Glycoprotein</keyword>
<evidence type="ECO:0000256" key="11">
    <source>
        <dbReference type="SAM" id="Phobius"/>
    </source>
</evidence>
<dbReference type="PROSITE" id="PS50835">
    <property type="entry name" value="IG_LIKE"/>
    <property type="match status" value="1"/>
</dbReference>
<evidence type="ECO:0000256" key="1">
    <source>
        <dbReference type="ARBA" id="ARBA00004251"/>
    </source>
</evidence>
<evidence type="ECO:0000313" key="13">
    <source>
        <dbReference type="EMBL" id="RXN13804.1"/>
    </source>
</evidence>
<dbReference type="GO" id="GO:0042102">
    <property type="term" value="P:positive regulation of T cell proliferation"/>
    <property type="evidence" value="ECO:0007669"/>
    <property type="project" value="TreeGrafter"/>
</dbReference>
<comment type="caution">
    <text evidence="14">The sequence shown here is derived from an EMBL/GenBank/DDBJ whole genome shotgun (WGS) entry which is preliminary data.</text>
</comment>
<comment type="subcellular location">
    <subcellularLocation>
        <location evidence="1">Cell membrane</location>
        <topology evidence="1">Single-pass type I membrane protein</topology>
    </subcellularLocation>
</comment>
<keyword evidence="7" id="KW-1015">Disulfide bond</keyword>
<feature type="transmembrane region" description="Helical" evidence="11">
    <location>
        <begin position="24"/>
        <end position="43"/>
    </location>
</feature>
<dbReference type="InterPro" id="IPR013783">
    <property type="entry name" value="Ig-like_fold"/>
</dbReference>
<keyword evidence="4" id="KW-0732">Signal</keyword>
<dbReference type="GO" id="GO:0042130">
    <property type="term" value="P:negative regulation of T cell proliferation"/>
    <property type="evidence" value="ECO:0007669"/>
    <property type="project" value="TreeGrafter"/>
</dbReference>
<reference evidence="14 15" key="1">
    <citation type="submission" date="2018-03" db="EMBL/GenBank/DDBJ databases">
        <title>Draft genome sequence of Rohu Carp (Labeo rohita).</title>
        <authorList>
            <person name="Das P."/>
            <person name="Kushwaha B."/>
            <person name="Joshi C.G."/>
            <person name="Kumar D."/>
            <person name="Nagpure N.S."/>
            <person name="Sahoo L."/>
            <person name="Das S.P."/>
            <person name="Bit A."/>
            <person name="Patnaik S."/>
            <person name="Meher P.K."/>
            <person name="Jayasankar P."/>
            <person name="Koringa P.G."/>
            <person name="Patel N.V."/>
            <person name="Hinsu A.T."/>
            <person name="Kumar R."/>
            <person name="Pandey M."/>
            <person name="Agarwal S."/>
            <person name="Srivastava S."/>
            <person name="Singh M."/>
            <person name="Iquebal M.A."/>
            <person name="Jaiswal S."/>
            <person name="Angadi U.B."/>
            <person name="Kumar N."/>
            <person name="Raza M."/>
            <person name="Shah T.M."/>
            <person name="Rai A."/>
            <person name="Jena J.K."/>
        </authorList>
    </citation>
    <scope>NUCLEOTIDE SEQUENCE [LARGE SCALE GENOMIC DNA]</scope>
    <source>
        <strain evidence="14">DASCIFA01</strain>
        <tissue evidence="14">Testis</tissue>
    </source>
</reference>
<organism evidence="14 15">
    <name type="scientific">Labeo rohita</name>
    <name type="common">Indian major carp</name>
    <name type="synonym">Cyprinus rohita</name>
    <dbReference type="NCBI Taxonomy" id="84645"/>
    <lineage>
        <taxon>Eukaryota</taxon>
        <taxon>Metazoa</taxon>
        <taxon>Chordata</taxon>
        <taxon>Craniata</taxon>
        <taxon>Vertebrata</taxon>
        <taxon>Euteleostomi</taxon>
        <taxon>Actinopterygii</taxon>
        <taxon>Neopterygii</taxon>
        <taxon>Teleostei</taxon>
        <taxon>Ostariophysi</taxon>
        <taxon>Cypriniformes</taxon>
        <taxon>Cyprinidae</taxon>
        <taxon>Labeoninae</taxon>
        <taxon>Labeonini</taxon>
        <taxon>Labeo</taxon>
    </lineage>
</organism>
<evidence type="ECO:0000256" key="9">
    <source>
        <dbReference type="ARBA" id="ARBA00023180"/>
    </source>
</evidence>
<keyword evidence="8" id="KW-0675">Receptor</keyword>
<dbReference type="InterPro" id="IPR013106">
    <property type="entry name" value="Ig_V-set"/>
</dbReference>
<dbReference type="InterPro" id="IPR036179">
    <property type="entry name" value="Ig-like_dom_sf"/>
</dbReference>
<keyword evidence="15" id="KW-1185">Reference proteome</keyword>
<dbReference type="InterPro" id="IPR007110">
    <property type="entry name" value="Ig-like_dom"/>
</dbReference>
<evidence type="ECO:0000256" key="3">
    <source>
        <dbReference type="ARBA" id="ARBA00022692"/>
    </source>
</evidence>
<dbReference type="GO" id="GO:0071222">
    <property type="term" value="P:cellular response to lipopolysaccharide"/>
    <property type="evidence" value="ECO:0007669"/>
    <property type="project" value="TreeGrafter"/>
</dbReference>
<keyword evidence="6 11" id="KW-0472">Membrane</keyword>
<sequence>MFIRGAMFTMCVVVLKLNTMGQSWWYIINISVFLLCITGPVSAPVRVTVKGFVGDSAVLSCPIPESEIQDKIEKFSVHFRDDENKIVCDIIGGNRTCKDQAAEYKDRVEMFPEDQKKGNFTFKLNALQKSDARKYQCHITGPSQSHTITELLVEKSRGNHRESSQIVWLISLAAILLLI</sequence>
<keyword evidence="3 11" id="KW-0812">Transmembrane</keyword>
<evidence type="ECO:0000256" key="2">
    <source>
        <dbReference type="ARBA" id="ARBA00022475"/>
    </source>
</evidence>
<dbReference type="EMBL" id="QBIY01012944">
    <property type="protein sequence ID" value="RXN13804.1"/>
    <property type="molecule type" value="Genomic_DNA"/>
</dbReference>
<evidence type="ECO:0000313" key="15">
    <source>
        <dbReference type="Proteomes" id="UP000290572"/>
    </source>
</evidence>
<keyword evidence="5 11" id="KW-1133">Transmembrane helix</keyword>
<feature type="domain" description="Ig-like" evidence="12">
    <location>
        <begin position="40"/>
        <end position="149"/>
    </location>
</feature>
<evidence type="ECO:0000256" key="7">
    <source>
        <dbReference type="ARBA" id="ARBA00023157"/>
    </source>
</evidence>
<dbReference type="EMBL" id="QBIY01011472">
    <property type="protein sequence ID" value="RXN31337.1"/>
    <property type="molecule type" value="Genomic_DNA"/>
</dbReference>
<dbReference type="PANTHER" id="PTHR25466:SF14">
    <property type="entry name" value="BUTYROPHILIN SUBFAMILY 2 MEMBER A2-LIKE-RELATED"/>
    <property type="match status" value="1"/>
</dbReference>
<dbReference type="GO" id="GO:0007166">
    <property type="term" value="P:cell surface receptor signaling pathway"/>
    <property type="evidence" value="ECO:0007669"/>
    <property type="project" value="TreeGrafter"/>
</dbReference>
<dbReference type="Pfam" id="PF07686">
    <property type="entry name" value="V-set"/>
    <property type="match status" value="1"/>
</dbReference>
<dbReference type="InterPro" id="IPR051713">
    <property type="entry name" value="T-cell_Activation_Regulation"/>
</dbReference>
<dbReference type="GO" id="GO:0009897">
    <property type="term" value="C:external side of plasma membrane"/>
    <property type="evidence" value="ECO:0007669"/>
    <property type="project" value="TreeGrafter"/>
</dbReference>
<proteinExistence type="predicted"/>
<dbReference type="SUPFAM" id="SSF48726">
    <property type="entry name" value="Immunoglobulin"/>
    <property type="match status" value="1"/>
</dbReference>
<evidence type="ECO:0000256" key="8">
    <source>
        <dbReference type="ARBA" id="ARBA00023170"/>
    </source>
</evidence>